<proteinExistence type="predicted"/>
<dbReference type="Gene3D" id="2.60.40.10">
    <property type="entry name" value="Immunoglobulins"/>
    <property type="match status" value="1"/>
</dbReference>
<dbReference type="Gene3D" id="2.60.120.260">
    <property type="entry name" value="Galactose-binding domain-like"/>
    <property type="match status" value="1"/>
</dbReference>
<dbReference type="NCBIfam" id="TIGR04131">
    <property type="entry name" value="Bac_Flav_CTERM"/>
    <property type="match status" value="1"/>
</dbReference>
<dbReference type="InterPro" id="IPR026341">
    <property type="entry name" value="T9SS_type_B"/>
</dbReference>
<dbReference type="AlphaFoldDB" id="A0A4U1CMT3"/>
<dbReference type="OrthoDB" id="1652165at2"/>
<protein>
    <submittedName>
        <fullName evidence="2">Gliding motility-associated C-terminal domain-containing protein</fullName>
    </submittedName>
</protein>
<dbReference type="Pfam" id="PF13585">
    <property type="entry name" value="CHU_C"/>
    <property type="match status" value="1"/>
</dbReference>
<dbReference type="RefSeq" id="WP_136834193.1">
    <property type="nucleotide sequence ID" value="NZ_SWBQ01000001.1"/>
</dbReference>
<keyword evidence="3" id="KW-1185">Reference proteome</keyword>
<keyword evidence="1" id="KW-0732">Signal</keyword>
<evidence type="ECO:0000313" key="2">
    <source>
        <dbReference type="EMBL" id="TKC08774.1"/>
    </source>
</evidence>
<reference evidence="2 3" key="1">
    <citation type="submission" date="2019-04" db="EMBL/GenBank/DDBJ databases">
        <title>Pedobacter sp. RP-3-15 sp. nov., isolated from Arctic soil.</title>
        <authorList>
            <person name="Dahal R.H."/>
            <person name="Kim D.-U."/>
        </authorList>
    </citation>
    <scope>NUCLEOTIDE SEQUENCE [LARGE SCALE GENOMIC DNA]</scope>
    <source>
        <strain evidence="2 3">RP-3-15</strain>
    </source>
</reference>
<evidence type="ECO:0000313" key="3">
    <source>
        <dbReference type="Proteomes" id="UP000307244"/>
    </source>
</evidence>
<comment type="caution">
    <text evidence="2">The sequence shown here is derived from an EMBL/GenBank/DDBJ whole genome shotgun (WGS) entry which is preliminary data.</text>
</comment>
<accession>A0A4U1CMT3</accession>
<dbReference type="Proteomes" id="UP000307244">
    <property type="component" value="Unassembled WGS sequence"/>
</dbReference>
<dbReference type="InterPro" id="IPR013783">
    <property type="entry name" value="Ig-like_fold"/>
</dbReference>
<sequence length="642" mass="68916">MTFKKLAAGLLLTVLMLVLAGIPVKSQVCTGSLGDPVINIDFGRGSAFFGPGVGSNTSYNYNTSSASGNPHDGDYSIAKTTAGMNSGWYTVQNHTPNDPDGYMMVVNASETPGMFYESTVAIDLCPNTTYEFAAWIVNILRNTNGKKPNITFSILTLNDDVLQTFNTGDIDNGNPEWKQYGFLFQTTNASAVKIRMINNGPGGSGNDLALDDITFRACGPSITTKLNSADNNVENICEGGNGSFNFNADVQGSPTLRHQWQFNLNNSGWNDVPNEITRNMQVTFSNASKGTYQYRFTAAEPGNFSSVNCRTVSQVLTINVNPLPVLNIAPNKLVCLGDPITLDLTSTGGTYAWTGPNGYTASEKSPTIPNATASMSGLYKVVVTSSSGCITSTQTNITVIPRAIATVAGPLLEICKGSSAQLMASGGTTYRWSPAEGLSATDIPDPSANPQKTTTYKVVVSNGICESSAEVKVVVLEDPKASAGTDKKILEGQSTILNGNVSGNHVTYSWSPSDGLDDPSKINPVASPKRDITYTLTAISDCNISTDEVFIRVYPTVMIRNAFSPNGDGVNDTWKLEAVDTYKNSGIKVMNRYGELVFQSIGYEKPWDGRFKNEDLPIGVYYYIINLDPDLKPLTGSVTILR</sequence>
<feature type="signal peptide" evidence="1">
    <location>
        <begin position="1"/>
        <end position="20"/>
    </location>
</feature>
<dbReference type="EMBL" id="SWBQ01000001">
    <property type="protein sequence ID" value="TKC08774.1"/>
    <property type="molecule type" value="Genomic_DNA"/>
</dbReference>
<feature type="chain" id="PRO_5020445652" evidence="1">
    <location>
        <begin position="21"/>
        <end position="642"/>
    </location>
</feature>
<gene>
    <name evidence="2" type="ORF">FA047_01345</name>
</gene>
<name>A0A4U1CMT3_9SPHI</name>
<evidence type="ECO:0000256" key="1">
    <source>
        <dbReference type="SAM" id="SignalP"/>
    </source>
</evidence>
<organism evidence="2 3">
    <name type="scientific">Pedobacter frigoris</name>
    <dbReference type="NCBI Taxonomy" id="2571272"/>
    <lineage>
        <taxon>Bacteria</taxon>
        <taxon>Pseudomonadati</taxon>
        <taxon>Bacteroidota</taxon>
        <taxon>Sphingobacteriia</taxon>
        <taxon>Sphingobacteriales</taxon>
        <taxon>Sphingobacteriaceae</taxon>
        <taxon>Pedobacter</taxon>
    </lineage>
</organism>